<dbReference type="PANTHER" id="PTHR30086:SF20">
    <property type="entry name" value="ARGININE EXPORTER PROTEIN ARGO-RELATED"/>
    <property type="match status" value="1"/>
</dbReference>
<feature type="transmembrane region" description="Helical" evidence="6">
    <location>
        <begin position="28"/>
        <end position="45"/>
    </location>
</feature>
<feature type="transmembrane region" description="Helical" evidence="6">
    <location>
        <begin position="140"/>
        <end position="162"/>
    </location>
</feature>
<feature type="transmembrane region" description="Helical" evidence="6">
    <location>
        <begin position="52"/>
        <end position="74"/>
    </location>
</feature>
<keyword evidence="4 6" id="KW-1133">Transmembrane helix</keyword>
<keyword evidence="8" id="KW-1185">Reference proteome</keyword>
<evidence type="ECO:0000313" key="7">
    <source>
        <dbReference type="EMBL" id="KEZ78650.1"/>
    </source>
</evidence>
<evidence type="ECO:0000256" key="2">
    <source>
        <dbReference type="ARBA" id="ARBA00022475"/>
    </source>
</evidence>
<comment type="subcellular location">
    <subcellularLocation>
        <location evidence="1">Cell membrane</location>
        <topology evidence="1">Multi-pass membrane protein</topology>
    </subcellularLocation>
</comment>
<accession>A0A084IPL6</accession>
<evidence type="ECO:0000313" key="8">
    <source>
        <dbReference type="Proteomes" id="UP000028302"/>
    </source>
</evidence>
<evidence type="ECO:0000256" key="6">
    <source>
        <dbReference type="SAM" id="Phobius"/>
    </source>
</evidence>
<dbReference type="GO" id="GO:0015171">
    <property type="term" value="F:amino acid transmembrane transporter activity"/>
    <property type="evidence" value="ECO:0007669"/>
    <property type="project" value="TreeGrafter"/>
</dbReference>
<comment type="caution">
    <text evidence="7">The sequence shown here is derived from an EMBL/GenBank/DDBJ whole genome shotgun (WGS) entry which is preliminary data.</text>
</comment>
<name>A0A084IPL6_SALHC</name>
<protein>
    <submittedName>
        <fullName evidence="7">LysE family translocator protein</fullName>
    </submittedName>
</protein>
<dbReference type="GO" id="GO:0005886">
    <property type="term" value="C:plasma membrane"/>
    <property type="evidence" value="ECO:0007669"/>
    <property type="project" value="UniProtKB-SubCell"/>
</dbReference>
<evidence type="ECO:0000256" key="1">
    <source>
        <dbReference type="ARBA" id="ARBA00004651"/>
    </source>
</evidence>
<dbReference type="InterPro" id="IPR001123">
    <property type="entry name" value="LeuE-type"/>
</dbReference>
<dbReference type="PIRSF" id="PIRSF006324">
    <property type="entry name" value="LeuE"/>
    <property type="match status" value="1"/>
</dbReference>
<dbReference type="AlphaFoldDB" id="A0A084IPL6"/>
<dbReference type="EMBL" id="APNK01000003">
    <property type="protein sequence ID" value="KEZ78650.1"/>
    <property type="molecule type" value="Genomic_DNA"/>
</dbReference>
<dbReference type="Proteomes" id="UP000028302">
    <property type="component" value="Unassembled WGS sequence"/>
</dbReference>
<evidence type="ECO:0000256" key="5">
    <source>
        <dbReference type="ARBA" id="ARBA00023136"/>
    </source>
</evidence>
<keyword evidence="2" id="KW-1003">Cell membrane</keyword>
<dbReference type="Pfam" id="PF01810">
    <property type="entry name" value="LysE"/>
    <property type="match status" value="1"/>
</dbReference>
<reference evidence="7 8" key="1">
    <citation type="submission" date="2013-03" db="EMBL/GenBank/DDBJ databases">
        <title>Salinisphaera hydrothermalis C41B8 Genome Sequencing.</title>
        <authorList>
            <person name="Li C."/>
            <person name="Lai Q."/>
            <person name="Shao Z."/>
        </authorList>
    </citation>
    <scope>NUCLEOTIDE SEQUENCE [LARGE SCALE GENOMIC DNA]</scope>
    <source>
        <strain evidence="7 8">C41B8</strain>
    </source>
</reference>
<sequence>MWLLAAISPGPNFVLVVRNASRHGLGPALWTTAGIATATLVWGLAGALGIRALFIAAPWAYTGLKVIGGAYLIWLGLRLLRPGAGRRAAVDADRQSGAPSGTAAWATGLGTNLANPKTAVFVSSLFATTMPAHAPVYDTLAAVGLMGAVSAMWYSIVAVALSRPRARRTFERVRHVFDRLVGAVLAGFGLDLVVSNAR</sequence>
<evidence type="ECO:0000256" key="4">
    <source>
        <dbReference type="ARBA" id="ARBA00022989"/>
    </source>
</evidence>
<dbReference type="eggNOG" id="COG1280">
    <property type="taxonomic scope" value="Bacteria"/>
</dbReference>
<organism evidence="7 8">
    <name type="scientific">Salinisphaera hydrothermalis (strain C41B8)</name>
    <dbReference type="NCBI Taxonomy" id="1304275"/>
    <lineage>
        <taxon>Bacteria</taxon>
        <taxon>Pseudomonadati</taxon>
        <taxon>Pseudomonadota</taxon>
        <taxon>Gammaproteobacteria</taxon>
        <taxon>Salinisphaerales</taxon>
        <taxon>Salinisphaeraceae</taxon>
        <taxon>Salinisphaera</taxon>
    </lineage>
</organism>
<dbReference type="PANTHER" id="PTHR30086">
    <property type="entry name" value="ARGININE EXPORTER PROTEIN ARGO"/>
    <property type="match status" value="1"/>
</dbReference>
<gene>
    <name evidence="7" type="ORF">C41B8_03506</name>
</gene>
<keyword evidence="5 6" id="KW-0472">Membrane</keyword>
<evidence type="ECO:0000256" key="3">
    <source>
        <dbReference type="ARBA" id="ARBA00022692"/>
    </source>
</evidence>
<keyword evidence="3 6" id="KW-0812">Transmembrane</keyword>
<dbReference type="STRING" id="1304275.C41B8_03506"/>
<proteinExistence type="predicted"/>